<dbReference type="PROSITE" id="PS00092">
    <property type="entry name" value="N6_MTASE"/>
    <property type="match status" value="1"/>
</dbReference>
<dbReference type="InterPro" id="IPR054520">
    <property type="entry name" value="M_Eco57I_C"/>
</dbReference>
<gene>
    <name evidence="9" type="ORF">GH810_08930</name>
</gene>
<dbReference type="Pfam" id="PF07669">
    <property type="entry name" value="Eco57I"/>
    <property type="match status" value="1"/>
</dbReference>
<comment type="caution">
    <text evidence="9">The sequence shown here is derived from an EMBL/GenBank/DDBJ whole genome shotgun (WGS) entry which is preliminary data.</text>
</comment>
<dbReference type="InterPro" id="IPR029063">
    <property type="entry name" value="SAM-dependent_MTases_sf"/>
</dbReference>
<dbReference type="PANTHER" id="PTHR33841:SF5">
    <property type="entry name" value="DNA METHYLASE (MODIFICATION METHYLASE) (METHYLTRANSFERASE)-RELATED"/>
    <property type="match status" value="1"/>
</dbReference>
<evidence type="ECO:0000256" key="2">
    <source>
        <dbReference type="ARBA" id="ARBA00011900"/>
    </source>
</evidence>
<evidence type="ECO:0000256" key="1">
    <source>
        <dbReference type="ARBA" id="ARBA00006594"/>
    </source>
</evidence>
<name>A0A923HXG7_9FIRM</name>
<evidence type="ECO:0000256" key="5">
    <source>
        <dbReference type="ARBA" id="ARBA00022691"/>
    </source>
</evidence>
<protein>
    <recommendedName>
        <fullName evidence="2">site-specific DNA-methyltransferase (adenine-specific)</fullName>
        <ecNumber evidence="2">2.1.1.72</ecNumber>
    </recommendedName>
</protein>
<comment type="catalytic activity">
    <reaction evidence="6">
        <text>a 2'-deoxyadenosine in DNA + S-adenosyl-L-methionine = an N(6)-methyl-2'-deoxyadenosine in DNA + S-adenosyl-L-homocysteine + H(+)</text>
        <dbReference type="Rhea" id="RHEA:15197"/>
        <dbReference type="Rhea" id="RHEA-COMP:12418"/>
        <dbReference type="Rhea" id="RHEA-COMP:12419"/>
        <dbReference type="ChEBI" id="CHEBI:15378"/>
        <dbReference type="ChEBI" id="CHEBI:57856"/>
        <dbReference type="ChEBI" id="CHEBI:59789"/>
        <dbReference type="ChEBI" id="CHEBI:90615"/>
        <dbReference type="ChEBI" id="CHEBI:90616"/>
        <dbReference type="EC" id="2.1.1.72"/>
    </reaction>
</comment>
<dbReference type="GO" id="GO:0009007">
    <property type="term" value="F:site-specific DNA-methyltransferase (adenine-specific) activity"/>
    <property type="evidence" value="ECO:0007669"/>
    <property type="project" value="UniProtKB-EC"/>
</dbReference>
<dbReference type="GO" id="GO:0032259">
    <property type="term" value="P:methylation"/>
    <property type="evidence" value="ECO:0007669"/>
    <property type="project" value="UniProtKB-KW"/>
</dbReference>
<keyword evidence="5" id="KW-0949">S-adenosyl-L-methionine</keyword>
<dbReference type="PRINTS" id="PR00507">
    <property type="entry name" value="N12N6MTFRASE"/>
</dbReference>
<reference evidence="9" key="1">
    <citation type="submission" date="2019-10" db="EMBL/GenBank/DDBJ databases">
        <authorList>
            <person name="Ross D.E."/>
            <person name="Gulliver D."/>
        </authorList>
    </citation>
    <scope>NUCLEOTIDE SEQUENCE</scope>
    <source>
        <strain evidence="9">DER-2019</strain>
    </source>
</reference>
<keyword evidence="10" id="KW-1185">Reference proteome</keyword>
<accession>A0A923HXG7</accession>
<evidence type="ECO:0000313" key="10">
    <source>
        <dbReference type="Proteomes" id="UP000616595"/>
    </source>
</evidence>
<evidence type="ECO:0000256" key="3">
    <source>
        <dbReference type="ARBA" id="ARBA00022603"/>
    </source>
</evidence>
<dbReference type="InterPro" id="IPR002052">
    <property type="entry name" value="DNA_methylase_N6_adenine_CS"/>
</dbReference>
<comment type="similarity">
    <text evidence="1">Belongs to the N(4)/N(6)-methyltransferase family.</text>
</comment>
<dbReference type="InterPro" id="IPR011639">
    <property type="entry name" value="MethylTrfase_TaqI-like_dom"/>
</dbReference>
<keyword evidence="3 9" id="KW-0489">Methyltransferase</keyword>
<dbReference type="InterPro" id="IPR050953">
    <property type="entry name" value="N4_N6_ade-DNA_methylase"/>
</dbReference>
<dbReference type="SUPFAM" id="SSF53335">
    <property type="entry name" value="S-adenosyl-L-methionine-dependent methyltransferases"/>
    <property type="match status" value="1"/>
</dbReference>
<dbReference type="AlphaFoldDB" id="A0A923HXG7"/>
<evidence type="ECO:0000256" key="6">
    <source>
        <dbReference type="ARBA" id="ARBA00047942"/>
    </source>
</evidence>
<feature type="domain" description="Type II methyltransferase M.TaqI-like" evidence="7">
    <location>
        <begin position="50"/>
        <end position="188"/>
    </location>
</feature>
<dbReference type="PANTHER" id="PTHR33841">
    <property type="entry name" value="DNA METHYLTRANSFERASE YEEA-RELATED"/>
    <property type="match status" value="1"/>
</dbReference>
<feature type="domain" description="Type II methyltransferase M.Eco57I C-terminal" evidence="8">
    <location>
        <begin position="236"/>
        <end position="489"/>
    </location>
</feature>
<reference evidence="9" key="2">
    <citation type="submission" date="2020-10" db="EMBL/GenBank/DDBJ databases">
        <title>Comparative genomics of the Acetobacterium genus.</title>
        <authorList>
            <person name="Marshall C."/>
            <person name="May H."/>
            <person name="Norman S."/>
        </authorList>
    </citation>
    <scope>NUCLEOTIDE SEQUENCE</scope>
    <source>
        <strain evidence="9">DER-2019</strain>
    </source>
</reference>
<sequence length="513" mass="60590">MDEKTTGSYYTPRKLIEYMIAFIRKKADIIKILEPSAGDGRFVEALCKFNYNIHAIEIDRVKSKHLKERQFENTQVTSSDFIEYALTHEENYDLIIGNPPYISKRNLFESNRQLSYELMEYFALPDSLFQNLWVSFILASIKLLASNGSIFFVLPFEFLQVQYSEKLRNYLETRFNSIEIITFEEKIFDHIEQDVCLVYLSNENNLEPFIRYTTIKNLTHTEPIFESTIMRNKPLTKWSNCILNDIETEMLKTICDRYPKIREFGDISPGIVTGANDFFILNQEMARKLRDSENDLQIISKSSDLANKLLFTSEDYDALLIEKKKVILLDLNNLKENNFSTELKQYLKSGEDKEISKRYKCSKRKRWYDVPIIKRGEVCFFKRYNLIPRVIINQANVFTTDIAYNIRFHQNIDKASFAFCFYNSLTLVLCEYNGRFYGGGVGELVPNEFKDLHLPYCEVSYEQVMILDSMFRQKCDYLEIVDYVDSVVLNLSDDQKQDLQNIRNRYLKRRLKQ</sequence>
<dbReference type="EMBL" id="WJBD01000009">
    <property type="protein sequence ID" value="MBC3888429.1"/>
    <property type="molecule type" value="Genomic_DNA"/>
</dbReference>
<dbReference type="Pfam" id="PF22837">
    <property type="entry name" value="M_Eco57I_C"/>
    <property type="match status" value="1"/>
</dbReference>
<proteinExistence type="inferred from homology"/>
<evidence type="ECO:0000259" key="7">
    <source>
        <dbReference type="Pfam" id="PF07669"/>
    </source>
</evidence>
<organism evidence="9 10">
    <name type="scientific">Acetobacterium paludosum</name>
    <dbReference type="NCBI Taxonomy" id="52693"/>
    <lineage>
        <taxon>Bacteria</taxon>
        <taxon>Bacillati</taxon>
        <taxon>Bacillota</taxon>
        <taxon>Clostridia</taxon>
        <taxon>Eubacteriales</taxon>
        <taxon>Eubacteriaceae</taxon>
        <taxon>Acetobacterium</taxon>
    </lineage>
</organism>
<dbReference type="Gene3D" id="3.40.50.150">
    <property type="entry name" value="Vaccinia Virus protein VP39"/>
    <property type="match status" value="1"/>
</dbReference>
<dbReference type="GO" id="GO:0003676">
    <property type="term" value="F:nucleic acid binding"/>
    <property type="evidence" value="ECO:0007669"/>
    <property type="project" value="InterPro"/>
</dbReference>
<evidence type="ECO:0000313" key="9">
    <source>
        <dbReference type="EMBL" id="MBC3888429.1"/>
    </source>
</evidence>
<dbReference type="OrthoDB" id="9815272at2"/>
<keyword evidence="4" id="KW-0808">Transferase</keyword>
<dbReference type="RefSeq" id="WP_148567904.1">
    <property type="nucleotide sequence ID" value="NZ_RXYA01000013.1"/>
</dbReference>
<dbReference type="CDD" id="cd02440">
    <property type="entry name" value="AdoMet_MTases"/>
    <property type="match status" value="1"/>
</dbReference>
<dbReference type="EC" id="2.1.1.72" evidence="2"/>
<evidence type="ECO:0000259" key="8">
    <source>
        <dbReference type="Pfam" id="PF22837"/>
    </source>
</evidence>
<dbReference type="GO" id="GO:0006304">
    <property type="term" value="P:DNA modification"/>
    <property type="evidence" value="ECO:0007669"/>
    <property type="project" value="InterPro"/>
</dbReference>
<dbReference type="Proteomes" id="UP000616595">
    <property type="component" value="Unassembled WGS sequence"/>
</dbReference>
<evidence type="ECO:0000256" key="4">
    <source>
        <dbReference type="ARBA" id="ARBA00022679"/>
    </source>
</evidence>